<feature type="domain" description="Protein kinase" evidence="7">
    <location>
        <begin position="29"/>
        <end position="345"/>
    </location>
</feature>
<keyword evidence="3" id="KW-0418">Kinase</keyword>
<dbReference type="SMART" id="SM00220">
    <property type="entry name" value="S_TKc"/>
    <property type="match status" value="1"/>
</dbReference>
<evidence type="ECO:0000313" key="9">
    <source>
        <dbReference type="Proteomes" id="UP001057375"/>
    </source>
</evidence>
<keyword evidence="2" id="KW-0547">Nucleotide-binding</keyword>
<feature type="coiled-coil region" evidence="5">
    <location>
        <begin position="578"/>
        <end position="609"/>
    </location>
</feature>
<dbReference type="PANTHER" id="PTHR24348:SF22">
    <property type="entry name" value="NON-SPECIFIC SERINE_THREONINE PROTEIN KINASE"/>
    <property type="match status" value="1"/>
</dbReference>
<feature type="non-terminal residue" evidence="8">
    <location>
        <position position="626"/>
    </location>
</feature>
<feature type="compositionally biased region" description="Low complexity" evidence="6">
    <location>
        <begin position="438"/>
        <end position="449"/>
    </location>
</feature>
<dbReference type="InterPro" id="IPR008271">
    <property type="entry name" value="Ser/Thr_kinase_AS"/>
</dbReference>
<proteinExistence type="predicted"/>
<dbReference type="EMBL" id="BQXS01000155">
    <property type="protein sequence ID" value="GKT28119.1"/>
    <property type="molecule type" value="Genomic_DNA"/>
</dbReference>
<dbReference type="Proteomes" id="UP001057375">
    <property type="component" value="Unassembled WGS sequence"/>
</dbReference>
<keyword evidence="4" id="KW-0067">ATP-binding</keyword>
<evidence type="ECO:0000256" key="5">
    <source>
        <dbReference type="SAM" id="Coils"/>
    </source>
</evidence>
<dbReference type="Gene3D" id="1.10.510.10">
    <property type="entry name" value="Transferase(Phosphotransferase) domain 1"/>
    <property type="match status" value="1"/>
</dbReference>
<feature type="compositionally biased region" description="Polar residues" evidence="6">
    <location>
        <begin position="393"/>
        <end position="407"/>
    </location>
</feature>
<gene>
    <name evidence="8" type="ORF">ADUPG1_000438</name>
</gene>
<organism evidence="8 9">
    <name type="scientific">Aduncisulcus paluster</name>
    <dbReference type="NCBI Taxonomy" id="2918883"/>
    <lineage>
        <taxon>Eukaryota</taxon>
        <taxon>Metamonada</taxon>
        <taxon>Carpediemonas-like organisms</taxon>
        <taxon>Aduncisulcus</taxon>
    </lineage>
</organism>
<reference evidence="8" key="1">
    <citation type="submission" date="2022-03" db="EMBL/GenBank/DDBJ databases">
        <title>Draft genome sequence of Aduncisulcus paluster, a free-living microaerophilic Fornicata.</title>
        <authorList>
            <person name="Yuyama I."/>
            <person name="Kume K."/>
            <person name="Tamura T."/>
            <person name="Inagaki Y."/>
            <person name="Hashimoto T."/>
        </authorList>
    </citation>
    <scope>NUCLEOTIDE SEQUENCE</scope>
    <source>
        <strain evidence="8">NY0171</strain>
    </source>
</reference>
<feature type="compositionally biased region" description="Low complexity" evidence="6">
    <location>
        <begin position="413"/>
        <end position="427"/>
    </location>
</feature>
<dbReference type="Pfam" id="PF00069">
    <property type="entry name" value="Pkinase"/>
    <property type="match status" value="1"/>
</dbReference>
<dbReference type="InterPro" id="IPR000719">
    <property type="entry name" value="Prot_kinase_dom"/>
</dbReference>
<accession>A0ABQ5K6B7</accession>
<keyword evidence="9" id="KW-1185">Reference proteome</keyword>
<evidence type="ECO:0000256" key="4">
    <source>
        <dbReference type="ARBA" id="ARBA00022840"/>
    </source>
</evidence>
<evidence type="ECO:0000313" key="8">
    <source>
        <dbReference type="EMBL" id="GKT28119.1"/>
    </source>
</evidence>
<dbReference type="SUPFAM" id="SSF56112">
    <property type="entry name" value="Protein kinase-like (PK-like)"/>
    <property type="match status" value="1"/>
</dbReference>
<comment type="caution">
    <text evidence="8">The sequence shown here is derived from an EMBL/GenBank/DDBJ whole genome shotgun (WGS) entry which is preliminary data.</text>
</comment>
<dbReference type="PROSITE" id="PS50011">
    <property type="entry name" value="PROTEIN_KINASE_DOM"/>
    <property type="match status" value="1"/>
</dbReference>
<keyword evidence="5" id="KW-0175">Coiled coil</keyword>
<name>A0ABQ5K6B7_9EUKA</name>
<keyword evidence="1" id="KW-0808">Transferase</keyword>
<feature type="region of interest" description="Disordered" evidence="6">
    <location>
        <begin position="192"/>
        <end position="237"/>
    </location>
</feature>
<evidence type="ECO:0000256" key="1">
    <source>
        <dbReference type="ARBA" id="ARBA00022679"/>
    </source>
</evidence>
<feature type="region of interest" description="Disordered" evidence="6">
    <location>
        <begin position="377"/>
        <end position="449"/>
    </location>
</feature>
<dbReference type="Gene3D" id="3.30.200.20">
    <property type="entry name" value="Phosphorylase Kinase, domain 1"/>
    <property type="match status" value="1"/>
</dbReference>
<evidence type="ECO:0000256" key="3">
    <source>
        <dbReference type="ARBA" id="ARBA00022777"/>
    </source>
</evidence>
<sequence length="626" mass="69324">MPVVTSGLTFQLQHSNLSTHMIDESQISFEGSEEIGRGAFGPVRSAVFTSSSKPEKTIDVAIKLFEESAISPAVMKEINSCIKLNLSEQTKSFVVPFFGVVVVSEMNCLGLVYSRAKETLESACARLRKEEKYQEMFVLLTRAATSICGLHRAGVVHGDVKPENILIIDDETVVLGDLDFASLGAISLTRSRRQGEEMSMSPSQKTQSFTSPSHSRGLGGAQSSSGMGTPSFMAPELITRPPTKSGDVYAFGMSIYSCITGDIPFARLVRYVQSTYEALRTISQVVHDGVIPELPDHIASPILIDLYSQSLSYKPTKRCSTEELWCALVSCIEDRERRETEQKYFQDTVGEIKEKEMCEICVTRVIAGSEAIKAIDSTFEKESRGEDTDDVMTASTDGSQNPPQGVSESLDASHPQQQPSSPLVSSSLGQTVEGSPLSRSFSQPHGSSSSQLLLHSHVHTSSTPSLQKSSLLSTPHITPTMVIPPDSCERHIQAGVANCKFMFWCDVCQRPICVWCISDKTCCHNHRKRGFTPLETISEERFVPRITLSHQRYSNTLEEETQLLHEREQALADRISERDAAEEHKNNCEQELKEKSDNLESDCLELTKLISTMAEFREDVFIHDEI</sequence>
<dbReference type="PANTHER" id="PTHR24348">
    <property type="entry name" value="SERINE/THREONINE-PROTEIN KINASE UNC-51-RELATED"/>
    <property type="match status" value="1"/>
</dbReference>
<evidence type="ECO:0000256" key="6">
    <source>
        <dbReference type="SAM" id="MobiDB-lite"/>
    </source>
</evidence>
<evidence type="ECO:0000259" key="7">
    <source>
        <dbReference type="PROSITE" id="PS50011"/>
    </source>
</evidence>
<feature type="compositionally biased region" description="Polar residues" evidence="6">
    <location>
        <begin position="200"/>
        <end position="214"/>
    </location>
</feature>
<dbReference type="PROSITE" id="PS00108">
    <property type="entry name" value="PROTEIN_KINASE_ST"/>
    <property type="match status" value="1"/>
</dbReference>
<evidence type="ECO:0000256" key="2">
    <source>
        <dbReference type="ARBA" id="ARBA00022741"/>
    </source>
</evidence>
<dbReference type="InterPro" id="IPR045269">
    <property type="entry name" value="Atg1-like"/>
</dbReference>
<dbReference type="InterPro" id="IPR011009">
    <property type="entry name" value="Kinase-like_dom_sf"/>
</dbReference>
<protein>
    <recommendedName>
        <fullName evidence="7">Protein kinase domain-containing protein</fullName>
    </recommendedName>
</protein>